<evidence type="ECO:0000256" key="4">
    <source>
        <dbReference type="ARBA" id="ARBA00022692"/>
    </source>
</evidence>
<comment type="subcellular location">
    <subcellularLocation>
        <location evidence="1">Membrane</location>
        <topology evidence="1">Single-pass membrane protein</topology>
    </subcellularLocation>
    <subcellularLocation>
        <location evidence="2">Peroxisome</location>
    </subcellularLocation>
</comment>
<feature type="domain" description="FAD-binding PCMH-type" evidence="12">
    <location>
        <begin position="38"/>
        <end position="214"/>
    </location>
</feature>
<keyword evidence="14" id="KW-1185">Reference proteome</keyword>
<comment type="catalytic activity">
    <reaction evidence="10">
        <text>5alpha-cholest-8-en-3beta-ol + NADP(+) = zymosterol + NADPH + H(+)</text>
        <dbReference type="Rhea" id="RHEA:36399"/>
        <dbReference type="ChEBI" id="CHEBI:15378"/>
        <dbReference type="ChEBI" id="CHEBI:16608"/>
        <dbReference type="ChEBI" id="CHEBI:18252"/>
        <dbReference type="ChEBI" id="CHEBI:57783"/>
        <dbReference type="ChEBI" id="CHEBI:58349"/>
        <dbReference type="EC" id="1.3.1.72"/>
    </reaction>
    <physiologicalReaction direction="right-to-left" evidence="10">
        <dbReference type="Rhea" id="RHEA:36401"/>
    </physiologicalReaction>
</comment>
<evidence type="ECO:0000256" key="10">
    <source>
        <dbReference type="ARBA" id="ARBA00052927"/>
    </source>
</evidence>
<dbReference type="OrthoDB" id="415825at2759"/>
<dbReference type="InterPro" id="IPR016166">
    <property type="entry name" value="FAD-bd_PCMH"/>
</dbReference>
<name>A0A553PFL0_TIGCA</name>
<evidence type="ECO:0000256" key="5">
    <source>
        <dbReference type="ARBA" id="ARBA00022989"/>
    </source>
</evidence>
<evidence type="ECO:0000256" key="7">
    <source>
        <dbReference type="ARBA" id="ARBA00023136"/>
    </source>
</evidence>
<dbReference type="SUPFAM" id="SSF56176">
    <property type="entry name" value="FAD-binding/transporter-associated domain-like"/>
    <property type="match status" value="1"/>
</dbReference>
<dbReference type="Proteomes" id="UP000318571">
    <property type="component" value="Chromosome 5"/>
</dbReference>
<evidence type="ECO:0000256" key="3">
    <source>
        <dbReference type="ARBA" id="ARBA00012405"/>
    </source>
</evidence>
<dbReference type="InterPro" id="IPR006094">
    <property type="entry name" value="Oxid_FAD_bind_N"/>
</dbReference>
<dbReference type="InterPro" id="IPR040165">
    <property type="entry name" value="Diminuto-like"/>
</dbReference>
<keyword evidence="6" id="KW-0560">Oxidoreductase</keyword>
<dbReference type="AlphaFoldDB" id="A0A553PFL0"/>
<dbReference type="InterPro" id="IPR036318">
    <property type="entry name" value="FAD-bd_PCMH-like_sf"/>
</dbReference>
<dbReference type="GO" id="GO:0071949">
    <property type="term" value="F:FAD binding"/>
    <property type="evidence" value="ECO:0007669"/>
    <property type="project" value="InterPro"/>
</dbReference>
<protein>
    <recommendedName>
        <fullName evidence="3">Delta(24)-sterol reductase</fullName>
        <ecNumber evidence="3">1.3.1.72</ecNumber>
    </recommendedName>
</protein>
<evidence type="ECO:0000256" key="6">
    <source>
        <dbReference type="ARBA" id="ARBA00023002"/>
    </source>
</evidence>
<dbReference type="GO" id="GO:0008202">
    <property type="term" value="P:steroid metabolic process"/>
    <property type="evidence" value="ECO:0007669"/>
    <property type="project" value="TreeGrafter"/>
</dbReference>
<dbReference type="Gene3D" id="3.30.465.10">
    <property type="match status" value="1"/>
</dbReference>
<reference evidence="13 14" key="1">
    <citation type="journal article" date="2018" name="Nat. Ecol. Evol.">
        <title>Genomic signatures of mitonuclear coevolution across populations of Tigriopus californicus.</title>
        <authorList>
            <person name="Barreto F.S."/>
            <person name="Watson E.T."/>
            <person name="Lima T.G."/>
            <person name="Willett C.S."/>
            <person name="Edmands S."/>
            <person name="Li W."/>
            <person name="Burton R.S."/>
        </authorList>
    </citation>
    <scope>NUCLEOTIDE SEQUENCE [LARGE SCALE GENOMIC DNA]</scope>
    <source>
        <strain evidence="13 14">San Diego</strain>
    </source>
</reference>
<comment type="catalytic activity">
    <reaction evidence="9">
        <text>lanosterol + NADPH + H(+) = 24,25-dihydrolanosterol + NADP(+)</text>
        <dbReference type="Rhea" id="RHEA:33919"/>
        <dbReference type="ChEBI" id="CHEBI:15378"/>
        <dbReference type="ChEBI" id="CHEBI:16521"/>
        <dbReference type="ChEBI" id="CHEBI:28113"/>
        <dbReference type="ChEBI" id="CHEBI:57783"/>
        <dbReference type="ChEBI" id="CHEBI:58349"/>
    </reaction>
    <physiologicalReaction direction="left-to-right" evidence="9">
        <dbReference type="Rhea" id="RHEA:33920"/>
    </physiologicalReaction>
</comment>
<dbReference type="GO" id="GO:0005777">
    <property type="term" value="C:peroxisome"/>
    <property type="evidence" value="ECO:0007669"/>
    <property type="project" value="UniProtKB-SubCell"/>
</dbReference>
<gene>
    <name evidence="13" type="ORF">TCAL_05340</name>
</gene>
<dbReference type="PROSITE" id="PS51387">
    <property type="entry name" value="FAD_PCMH"/>
    <property type="match status" value="1"/>
</dbReference>
<evidence type="ECO:0000313" key="14">
    <source>
        <dbReference type="Proteomes" id="UP000318571"/>
    </source>
</evidence>
<comment type="caution">
    <text evidence="13">The sequence shown here is derived from an EMBL/GenBank/DDBJ whole genome shotgun (WGS) entry which is preliminary data.</text>
</comment>
<organism evidence="13 14">
    <name type="scientific">Tigriopus californicus</name>
    <name type="common">Marine copepod</name>
    <dbReference type="NCBI Taxonomy" id="6832"/>
    <lineage>
        <taxon>Eukaryota</taxon>
        <taxon>Metazoa</taxon>
        <taxon>Ecdysozoa</taxon>
        <taxon>Arthropoda</taxon>
        <taxon>Crustacea</taxon>
        <taxon>Multicrustacea</taxon>
        <taxon>Hexanauplia</taxon>
        <taxon>Copepoda</taxon>
        <taxon>Harpacticoida</taxon>
        <taxon>Harpacticidae</taxon>
        <taxon>Tigriopus</taxon>
    </lineage>
</organism>
<evidence type="ECO:0000256" key="8">
    <source>
        <dbReference type="ARBA" id="ARBA00023140"/>
    </source>
</evidence>
<dbReference type="Pfam" id="PF01565">
    <property type="entry name" value="FAD_binding_4"/>
    <property type="match status" value="1"/>
</dbReference>
<keyword evidence="5 11" id="KW-1133">Transmembrane helix</keyword>
<feature type="transmembrane region" description="Helical" evidence="11">
    <location>
        <begin position="12"/>
        <end position="33"/>
    </location>
</feature>
<dbReference type="EC" id="1.3.1.72" evidence="3"/>
<evidence type="ECO:0000313" key="13">
    <source>
        <dbReference type="EMBL" id="TRY76470.1"/>
    </source>
</evidence>
<dbReference type="PANTHER" id="PTHR10801:SF0">
    <property type="entry name" value="DELTA(24)-STEROL REDUCTASE"/>
    <property type="match status" value="1"/>
</dbReference>
<evidence type="ECO:0000259" key="12">
    <source>
        <dbReference type="PROSITE" id="PS51387"/>
    </source>
</evidence>
<dbReference type="GO" id="GO:0000246">
    <property type="term" value="F:Delta24(24-1) sterol reductase activity"/>
    <property type="evidence" value="ECO:0007669"/>
    <property type="project" value="TreeGrafter"/>
</dbReference>
<evidence type="ECO:0000256" key="9">
    <source>
        <dbReference type="ARBA" id="ARBA00051033"/>
    </source>
</evidence>
<dbReference type="PANTHER" id="PTHR10801">
    <property type="entry name" value="24-DEHYDROCHOLESTEROL REDUCTASE"/>
    <property type="match status" value="1"/>
</dbReference>
<dbReference type="GO" id="GO:0016020">
    <property type="term" value="C:membrane"/>
    <property type="evidence" value="ECO:0007669"/>
    <property type="project" value="UniProtKB-SubCell"/>
</dbReference>
<accession>A0A553PFL0</accession>
<dbReference type="InterPro" id="IPR016169">
    <property type="entry name" value="FAD-bd_PCMH_sub2"/>
</dbReference>
<evidence type="ECO:0000256" key="1">
    <source>
        <dbReference type="ARBA" id="ARBA00004167"/>
    </source>
</evidence>
<evidence type="ECO:0000256" key="11">
    <source>
        <dbReference type="SAM" id="Phobius"/>
    </source>
</evidence>
<dbReference type="EMBL" id="VCGU01000004">
    <property type="protein sequence ID" value="TRY76470.1"/>
    <property type="molecule type" value="Genomic_DNA"/>
</dbReference>
<dbReference type="GO" id="GO:0050614">
    <property type="term" value="F:Delta24-sterol reductase activity"/>
    <property type="evidence" value="ECO:0007669"/>
    <property type="project" value="UniProtKB-EC"/>
</dbReference>
<sequence>MSVITYLVQNHFWIFAIWVVPMSVIYDLFYLAYTRVAYIFGPTFVKHEEKVKNVQKQVRQWMEEGSKTPMCTARPCWKSISLQTMNYKNRMHKVQINMPDIIHLDEEKRLVRVEPMVSIGQLNDFLISRGWTLPVVPELDDLTIGGLVMGGGIESTSHKYGLFQYICKAFEMITADGSVVWTDKDNDPEYFCAIPFSYGTLGFLTAVDLDIVPYKPYIKLTYEPVYSLDEVVAEFTRVTNDPTVESVEGIMFNLNEGVIMNGVFTDECEPDKLNYLAKWYSPWFYKHVETYLTKRQSGVEYIPTIDFYHRQNKAFFWLMPYIIPFANNVVFRYLFGWSMPPKFSLLKWLRKNLVPKEQNENFVCQDFGYELEKLQDSLKFVDEQTKVYPIWLCPTRHCVPEGLEYLNLFKREAVHVDVGIYGFSPIKGFKPEATQKRMERHAIDTGCYVALYAETQLTRSDFDEMFEFNLRNYDKIRKRMNCEKAFPHVYEKISKLGRS</sequence>
<dbReference type="STRING" id="6832.A0A553PFL0"/>
<proteinExistence type="predicted"/>
<dbReference type="OMA" id="RATIPMN"/>
<keyword evidence="7 11" id="KW-0472">Membrane</keyword>
<keyword evidence="4 11" id="KW-0812">Transmembrane</keyword>
<keyword evidence="8" id="KW-0576">Peroxisome</keyword>
<evidence type="ECO:0000256" key="2">
    <source>
        <dbReference type="ARBA" id="ARBA00004275"/>
    </source>
</evidence>